<dbReference type="InterPro" id="IPR007484">
    <property type="entry name" value="Peptidase_M28"/>
</dbReference>
<dbReference type="AlphaFoldDB" id="A0AAD4M7T6"/>
<comment type="cofactor">
    <cofactor evidence="1">
        <name>Zn(2+)</name>
        <dbReference type="ChEBI" id="CHEBI:29105"/>
    </cofactor>
</comment>
<dbReference type="EMBL" id="WTXG01000005">
    <property type="protein sequence ID" value="KAI0305426.1"/>
    <property type="molecule type" value="Genomic_DNA"/>
</dbReference>
<dbReference type="Pfam" id="PF04389">
    <property type="entry name" value="Peptidase_M28"/>
    <property type="match status" value="1"/>
</dbReference>
<dbReference type="EC" id="3.4.-.-" evidence="7"/>
<dbReference type="GO" id="GO:0046872">
    <property type="term" value="F:metal ion binding"/>
    <property type="evidence" value="ECO:0007669"/>
    <property type="project" value="UniProtKB-KW"/>
</dbReference>
<comment type="caution">
    <text evidence="9">The sequence shown here is derived from an EMBL/GenBank/DDBJ whole genome shotgun (WGS) entry which is preliminary data.</text>
</comment>
<protein>
    <recommendedName>
        <fullName evidence="7">Peptide hydrolase</fullName>
        <ecNumber evidence="7">3.4.-.-</ecNumber>
    </recommendedName>
</protein>
<keyword evidence="5 7" id="KW-0378">Hydrolase</keyword>
<sequence length="493" mass="53926">MIIGKLIQSLTVLVIYPHDHPDIAFNECLTQNYLGTYGTQSVFVPPESCANSFAPTADVPVINVHSDAQLVWVERAALEQHLTDYPFSSQSLELYLGPISSAYSSSYSFNENSQKHLSDPVGKHILHHTSTSALLALSPARIKELSFTLPPTWRVYVLPSAPFPFLPVPEPAIARVRDILSSLKFDPEVARIISDISLPQIRNDIRFLTGEDGKSGIESRHSFSSDAKVAAEWLKVRFEETGARCELRAFLTGFAPNVVCRYPSTENTTETVLISAHYDSRGSFGSTRAPGGNDDGSGTTGLLAIARTIKRQGVTFRSNVELVAFAGEEQGLLVPDTMRCVGTAQRDKNLTLMVQADMIAYHEPGEPPQLGLPAIIGTAEVTQLVANISAIYSPELVVGFTPACCSDHQASPTPPIFHSQTNQMLIYHSHDQSFHHQGFPATQVFERAGPIADPMYHNSGDISERTGYDFEQLKSIAKVQFATLLHVAGFDLS</sequence>
<evidence type="ECO:0000256" key="2">
    <source>
        <dbReference type="ARBA" id="ARBA00005634"/>
    </source>
</evidence>
<keyword evidence="6 7" id="KW-0862">Zinc</keyword>
<evidence type="ECO:0000256" key="7">
    <source>
        <dbReference type="RuleBase" id="RU361240"/>
    </source>
</evidence>
<evidence type="ECO:0000313" key="10">
    <source>
        <dbReference type="Proteomes" id="UP001203297"/>
    </source>
</evidence>
<evidence type="ECO:0000259" key="8">
    <source>
        <dbReference type="Pfam" id="PF04389"/>
    </source>
</evidence>
<reference evidence="9" key="1">
    <citation type="journal article" date="2022" name="New Phytol.">
        <title>Evolutionary transition to the ectomycorrhizal habit in the genomes of a hyperdiverse lineage of mushroom-forming fungi.</title>
        <authorList>
            <person name="Looney B."/>
            <person name="Miyauchi S."/>
            <person name="Morin E."/>
            <person name="Drula E."/>
            <person name="Courty P.E."/>
            <person name="Kohler A."/>
            <person name="Kuo A."/>
            <person name="LaButti K."/>
            <person name="Pangilinan J."/>
            <person name="Lipzen A."/>
            <person name="Riley R."/>
            <person name="Andreopoulos W."/>
            <person name="He G."/>
            <person name="Johnson J."/>
            <person name="Nolan M."/>
            <person name="Tritt A."/>
            <person name="Barry K.W."/>
            <person name="Grigoriev I.V."/>
            <person name="Nagy L.G."/>
            <person name="Hibbett D."/>
            <person name="Henrissat B."/>
            <person name="Matheny P.B."/>
            <person name="Labbe J."/>
            <person name="Martin F.M."/>
        </authorList>
    </citation>
    <scope>NUCLEOTIDE SEQUENCE</scope>
    <source>
        <strain evidence="9">BPL690</strain>
    </source>
</reference>
<proteinExistence type="inferred from homology"/>
<dbReference type="InterPro" id="IPR045175">
    <property type="entry name" value="M28_fam"/>
</dbReference>
<evidence type="ECO:0000256" key="1">
    <source>
        <dbReference type="ARBA" id="ARBA00001947"/>
    </source>
</evidence>
<name>A0AAD4M7T6_9AGAM</name>
<evidence type="ECO:0000256" key="3">
    <source>
        <dbReference type="ARBA" id="ARBA00022670"/>
    </source>
</evidence>
<keyword evidence="4 7" id="KW-0479">Metal-binding</keyword>
<gene>
    <name evidence="9" type="ORF">B0F90DRAFT_1879094</name>
</gene>
<organism evidence="9 10">
    <name type="scientific">Multifurca ochricompacta</name>
    <dbReference type="NCBI Taxonomy" id="376703"/>
    <lineage>
        <taxon>Eukaryota</taxon>
        <taxon>Fungi</taxon>
        <taxon>Dikarya</taxon>
        <taxon>Basidiomycota</taxon>
        <taxon>Agaricomycotina</taxon>
        <taxon>Agaricomycetes</taxon>
        <taxon>Russulales</taxon>
        <taxon>Russulaceae</taxon>
        <taxon>Multifurca</taxon>
    </lineage>
</organism>
<dbReference type="Gene3D" id="3.40.630.10">
    <property type="entry name" value="Zn peptidases"/>
    <property type="match status" value="1"/>
</dbReference>
<dbReference type="GO" id="GO:0008235">
    <property type="term" value="F:metalloexopeptidase activity"/>
    <property type="evidence" value="ECO:0007669"/>
    <property type="project" value="InterPro"/>
</dbReference>
<keyword evidence="10" id="KW-1185">Reference proteome</keyword>
<evidence type="ECO:0000256" key="5">
    <source>
        <dbReference type="ARBA" id="ARBA00022801"/>
    </source>
</evidence>
<accession>A0AAD4M7T6</accession>
<dbReference type="GO" id="GO:0006508">
    <property type="term" value="P:proteolysis"/>
    <property type="evidence" value="ECO:0007669"/>
    <property type="project" value="UniProtKB-KW"/>
</dbReference>
<evidence type="ECO:0000256" key="6">
    <source>
        <dbReference type="ARBA" id="ARBA00022833"/>
    </source>
</evidence>
<evidence type="ECO:0000313" key="9">
    <source>
        <dbReference type="EMBL" id="KAI0305426.1"/>
    </source>
</evidence>
<dbReference type="SUPFAM" id="SSF53187">
    <property type="entry name" value="Zn-dependent exopeptidases"/>
    <property type="match status" value="1"/>
</dbReference>
<dbReference type="PANTHER" id="PTHR12147">
    <property type="entry name" value="METALLOPEPTIDASE M28 FAMILY MEMBER"/>
    <property type="match status" value="1"/>
</dbReference>
<comment type="similarity">
    <text evidence="2">Belongs to the peptidase M28 family. M28B subfamily.</text>
</comment>
<dbReference type="Proteomes" id="UP001203297">
    <property type="component" value="Unassembled WGS sequence"/>
</dbReference>
<evidence type="ECO:0000256" key="4">
    <source>
        <dbReference type="ARBA" id="ARBA00022723"/>
    </source>
</evidence>
<feature type="domain" description="Peptidase M28" evidence="8">
    <location>
        <begin position="257"/>
        <end position="465"/>
    </location>
</feature>
<dbReference type="PANTHER" id="PTHR12147:SF26">
    <property type="entry name" value="PEPTIDASE M28 DOMAIN-CONTAINING PROTEIN"/>
    <property type="match status" value="1"/>
</dbReference>
<keyword evidence="3 7" id="KW-0645">Protease</keyword>